<dbReference type="GO" id="GO:0031410">
    <property type="term" value="C:cytoplasmic vesicle"/>
    <property type="evidence" value="ECO:0007669"/>
    <property type="project" value="UniProtKB-KW"/>
</dbReference>
<dbReference type="GO" id="GO:0000045">
    <property type="term" value="P:autophagosome assembly"/>
    <property type="evidence" value="ECO:0007669"/>
    <property type="project" value="TreeGrafter"/>
</dbReference>
<dbReference type="PANTHER" id="PTHR31671:SF3">
    <property type="entry name" value="DIABETES AND OBESITY REGULATED, ISOFORM G"/>
    <property type="match status" value="1"/>
</dbReference>
<proteinExistence type="predicted"/>
<evidence type="ECO:0000313" key="13">
    <source>
        <dbReference type="EMBL" id="KAJ6640515.1"/>
    </source>
</evidence>
<dbReference type="Proteomes" id="UP001151699">
    <property type="component" value="Chromosome B"/>
</dbReference>
<keyword evidence="14" id="KW-1185">Reference proteome</keyword>
<dbReference type="OrthoDB" id="10041339at2759"/>
<reference evidence="13" key="1">
    <citation type="submission" date="2022-07" db="EMBL/GenBank/DDBJ databases">
        <authorList>
            <person name="Trinca V."/>
            <person name="Uliana J.V.C."/>
            <person name="Torres T.T."/>
            <person name="Ward R.J."/>
            <person name="Monesi N."/>
        </authorList>
    </citation>
    <scope>NUCLEOTIDE SEQUENCE</scope>
    <source>
        <strain evidence="13">HSMRA1968</strain>
        <tissue evidence="13">Whole embryos</tissue>
    </source>
</reference>
<dbReference type="AlphaFoldDB" id="A0A9Q0S1Z9"/>
<evidence type="ECO:0000256" key="9">
    <source>
        <dbReference type="ARBA" id="ARBA00023329"/>
    </source>
</evidence>
<dbReference type="InterPro" id="IPR006020">
    <property type="entry name" value="PTB/PI_dom"/>
</dbReference>
<dbReference type="PANTHER" id="PTHR31671">
    <property type="entry name" value="DIABETES AND OBESITY REGULATED, ISOFORM G"/>
    <property type="match status" value="1"/>
</dbReference>
<dbReference type="SUPFAM" id="SSF50729">
    <property type="entry name" value="PH domain-like"/>
    <property type="match status" value="1"/>
</dbReference>
<comment type="caution">
    <text evidence="13">The sequence shown here is derived from an EMBL/GenBank/DDBJ whole genome shotgun (WGS) entry which is preliminary data.</text>
</comment>
<protein>
    <submittedName>
        <fullName evidence="13">JNK-interacting protein 1</fullName>
    </submittedName>
</protein>
<dbReference type="EMBL" id="WJQU01000002">
    <property type="protein sequence ID" value="KAJ6640515.1"/>
    <property type="molecule type" value="Genomic_DNA"/>
</dbReference>
<accession>A0A9Q0S1Z9</accession>
<dbReference type="Gene3D" id="2.30.29.30">
    <property type="entry name" value="Pleckstrin-homology domain (PH domain)/Phosphotyrosine-binding domain (PTB)"/>
    <property type="match status" value="1"/>
</dbReference>
<evidence type="ECO:0000256" key="1">
    <source>
        <dbReference type="ARBA" id="ARBA00004419"/>
    </source>
</evidence>
<keyword evidence="5" id="KW-0805">Transcription regulation</keyword>
<organism evidence="13 14">
    <name type="scientific">Pseudolycoriella hygida</name>
    <dbReference type="NCBI Taxonomy" id="35572"/>
    <lineage>
        <taxon>Eukaryota</taxon>
        <taxon>Metazoa</taxon>
        <taxon>Ecdysozoa</taxon>
        <taxon>Arthropoda</taxon>
        <taxon>Hexapoda</taxon>
        <taxon>Insecta</taxon>
        <taxon>Pterygota</taxon>
        <taxon>Neoptera</taxon>
        <taxon>Endopterygota</taxon>
        <taxon>Diptera</taxon>
        <taxon>Nematocera</taxon>
        <taxon>Sciaroidea</taxon>
        <taxon>Sciaridae</taxon>
        <taxon>Pseudolycoriella</taxon>
    </lineage>
</organism>
<dbReference type="CDD" id="cd01212">
    <property type="entry name" value="PTB_JIP"/>
    <property type="match status" value="1"/>
</dbReference>
<evidence type="ECO:0000256" key="5">
    <source>
        <dbReference type="ARBA" id="ARBA00023015"/>
    </source>
</evidence>
<feature type="domain" description="PID" evidence="12">
    <location>
        <begin position="273"/>
        <end position="338"/>
    </location>
</feature>
<evidence type="ECO:0000256" key="8">
    <source>
        <dbReference type="ARBA" id="ARBA00023242"/>
    </source>
</evidence>
<dbReference type="GO" id="GO:0016604">
    <property type="term" value="C:nuclear body"/>
    <property type="evidence" value="ECO:0007669"/>
    <property type="project" value="UniProtKB-SubCell"/>
</dbReference>
<dbReference type="GO" id="GO:0005829">
    <property type="term" value="C:cytosol"/>
    <property type="evidence" value="ECO:0007669"/>
    <property type="project" value="UniProtKB-SubCell"/>
</dbReference>
<feature type="region of interest" description="Disordered" evidence="11">
    <location>
        <begin position="216"/>
        <end position="262"/>
    </location>
</feature>
<sequence>MFSSLASYLLGSTTISDTGNNKTGDNKNLNNSDKQLSIIATTCTDEDVDGWLLVDKDEGDSVHQTDSEEELSFVDLKNAGYVRGRHSRNDSGAGSHDGLLNLSPTSILPNSMEESWFVTPPPCFISTGPIIMETSPLENLLIEHPSMSVYHSIRAVSPGRRESDGIFLNLGLEPIHPHPAAERRPAHTVRVGRNRAERNERLVNQQIKEYLLVKNSQKQNHDHKSRQNICRNALDRGNKVREVHAKRGSQKRKDMNHCKKNKDKKKPCIDYFYSLKNVSFCAFHPRDHRYIGFITKHPTIQRFACHVFKGHDSTRPVAEAVGRAFQHFYQKFIETAYPIEDIYIE</sequence>
<evidence type="ECO:0000256" key="11">
    <source>
        <dbReference type="SAM" id="MobiDB-lite"/>
    </source>
</evidence>
<keyword evidence="3" id="KW-0963">Cytoplasm</keyword>
<dbReference type="GO" id="GO:0045893">
    <property type="term" value="P:positive regulation of DNA-templated transcription"/>
    <property type="evidence" value="ECO:0007669"/>
    <property type="project" value="TreeGrafter"/>
</dbReference>
<keyword evidence="4" id="KW-0072">Autophagy</keyword>
<evidence type="ECO:0000256" key="2">
    <source>
        <dbReference type="ARBA" id="ARBA00004514"/>
    </source>
</evidence>
<evidence type="ECO:0000256" key="4">
    <source>
        <dbReference type="ARBA" id="ARBA00023006"/>
    </source>
</evidence>
<keyword evidence="6" id="KW-0010">Activator</keyword>
<dbReference type="Pfam" id="PF14839">
    <property type="entry name" value="DOR"/>
    <property type="match status" value="1"/>
</dbReference>
<comment type="subcellular location">
    <subcellularLocation>
        <location evidence="2">Cytoplasm</location>
        <location evidence="2">Cytosol</location>
    </subcellularLocation>
    <subcellularLocation>
        <location evidence="1">Cytoplasmic vesicle</location>
        <location evidence="1">Autophagosome</location>
    </subcellularLocation>
    <subcellularLocation>
        <location evidence="10">Nucleus</location>
        <location evidence="10">Nuclear body</location>
    </subcellularLocation>
</comment>
<evidence type="ECO:0000259" key="12">
    <source>
        <dbReference type="PROSITE" id="PS01179"/>
    </source>
</evidence>
<dbReference type="PROSITE" id="PS01179">
    <property type="entry name" value="PID"/>
    <property type="match status" value="1"/>
</dbReference>
<evidence type="ECO:0000256" key="7">
    <source>
        <dbReference type="ARBA" id="ARBA00023163"/>
    </source>
</evidence>
<name>A0A9Q0S1Z9_9DIPT</name>
<evidence type="ECO:0000256" key="6">
    <source>
        <dbReference type="ARBA" id="ARBA00023159"/>
    </source>
</evidence>
<dbReference type="InterPro" id="IPR029431">
    <property type="entry name" value="TP53INP"/>
</dbReference>
<evidence type="ECO:0000256" key="10">
    <source>
        <dbReference type="ARBA" id="ARBA00034306"/>
    </source>
</evidence>
<feature type="compositionally biased region" description="Basic and acidic residues" evidence="11">
    <location>
        <begin position="233"/>
        <end position="257"/>
    </location>
</feature>
<keyword evidence="7" id="KW-0804">Transcription</keyword>
<evidence type="ECO:0000256" key="3">
    <source>
        <dbReference type="ARBA" id="ARBA00022490"/>
    </source>
</evidence>
<gene>
    <name evidence="13" type="primary">Aplip1</name>
    <name evidence="13" type="ORF">Bhyg_05444</name>
</gene>
<evidence type="ECO:0000313" key="14">
    <source>
        <dbReference type="Proteomes" id="UP001151699"/>
    </source>
</evidence>
<keyword evidence="8" id="KW-0539">Nucleus</keyword>
<dbReference type="InterPro" id="IPR011993">
    <property type="entry name" value="PH-like_dom_sf"/>
</dbReference>
<dbReference type="GO" id="GO:0005776">
    <property type="term" value="C:autophagosome"/>
    <property type="evidence" value="ECO:0007669"/>
    <property type="project" value="UniProtKB-SubCell"/>
</dbReference>
<keyword evidence="9" id="KW-0968">Cytoplasmic vesicle</keyword>